<reference evidence="1" key="1">
    <citation type="submission" date="2023-06" db="EMBL/GenBank/DDBJ databases">
        <title>Genome-scale phylogeny and comparative genomics of the fungal order Sordariales.</title>
        <authorList>
            <consortium name="Lawrence Berkeley National Laboratory"/>
            <person name="Hensen N."/>
            <person name="Bonometti L."/>
            <person name="Westerberg I."/>
            <person name="Brannstrom I.O."/>
            <person name="Guillou S."/>
            <person name="Cros-Aarteil S."/>
            <person name="Calhoun S."/>
            <person name="Haridas S."/>
            <person name="Kuo A."/>
            <person name="Mondo S."/>
            <person name="Pangilinan J."/>
            <person name="Riley R."/>
            <person name="Labutti K."/>
            <person name="Andreopoulos B."/>
            <person name="Lipzen A."/>
            <person name="Chen C."/>
            <person name="Yanf M."/>
            <person name="Daum C."/>
            <person name="Ng V."/>
            <person name="Clum A."/>
            <person name="Steindorff A."/>
            <person name="Ohm R."/>
            <person name="Martin F."/>
            <person name="Silar P."/>
            <person name="Natvig D."/>
            <person name="Lalanne C."/>
            <person name="Gautier V."/>
            <person name="Ament-Velasquez S.L."/>
            <person name="Kruys A."/>
            <person name="Hutchinson M.I."/>
            <person name="Powell A.J."/>
            <person name="Barry K."/>
            <person name="Miller A.N."/>
            <person name="Grigoriev I.V."/>
            <person name="Debuchy R."/>
            <person name="Gladieux P."/>
            <person name="Thoren M.H."/>
            <person name="Johannesson H."/>
        </authorList>
    </citation>
    <scope>NUCLEOTIDE SEQUENCE</scope>
    <source>
        <strain evidence="1">CBS 540.89</strain>
    </source>
</reference>
<accession>A0AA40K7X0</accession>
<name>A0AA40K7X0_9PEZI</name>
<dbReference type="AlphaFoldDB" id="A0AA40K7X0"/>
<evidence type="ECO:0000313" key="1">
    <source>
        <dbReference type="EMBL" id="KAK0748697.1"/>
    </source>
</evidence>
<keyword evidence="2" id="KW-1185">Reference proteome</keyword>
<protein>
    <submittedName>
        <fullName evidence="1">Uncharacterized protein</fullName>
    </submittedName>
</protein>
<evidence type="ECO:0000313" key="2">
    <source>
        <dbReference type="Proteomes" id="UP001172159"/>
    </source>
</evidence>
<dbReference type="Proteomes" id="UP001172159">
    <property type="component" value="Unassembled WGS sequence"/>
</dbReference>
<gene>
    <name evidence="1" type="ORF">B0T21DRAFT_357088</name>
</gene>
<organism evidence="1 2">
    <name type="scientific">Apiosordaria backusii</name>
    <dbReference type="NCBI Taxonomy" id="314023"/>
    <lineage>
        <taxon>Eukaryota</taxon>
        <taxon>Fungi</taxon>
        <taxon>Dikarya</taxon>
        <taxon>Ascomycota</taxon>
        <taxon>Pezizomycotina</taxon>
        <taxon>Sordariomycetes</taxon>
        <taxon>Sordariomycetidae</taxon>
        <taxon>Sordariales</taxon>
        <taxon>Lasiosphaeriaceae</taxon>
        <taxon>Apiosordaria</taxon>
    </lineage>
</organism>
<dbReference type="EMBL" id="JAUKTV010000001">
    <property type="protein sequence ID" value="KAK0748697.1"/>
    <property type="molecule type" value="Genomic_DNA"/>
</dbReference>
<comment type="caution">
    <text evidence="1">The sequence shown here is derived from an EMBL/GenBank/DDBJ whole genome shotgun (WGS) entry which is preliminary data.</text>
</comment>
<proteinExistence type="predicted"/>
<sequence>MCMCMCMCVCATTLQNFFTALLSRSKLKFKPDVTLLLLCRTTYLADDGDDDDDDDDVCLNVHTLKAACPSQLFLPSSNHSSRL</sequence>